<reference evidence="11 12" key="1">
    <citation type="submission" date="2018-03" db="EMBL/GenBank/DDBJ databases">
        <title>Genomes of Pezizomycetes fungi and the evolution of truffles.</title>
        <authorList>
            <person name="Murat C."/>
            <person name="Payen T."/>
            <person name="Noel B."/>
            <person name="Kuo A."/>
            <person name="Martin F.M."/>
        </authorList>
    </citation>
    <scope>NUCLEOTIDE SEQUENCE [LARGE SCALE GENOMIC DNA]</scope>
    <source>
        <strain evidence="11">091103-1</strain>
    </source>
</reference>
<sequence length="184" mass="18182">MKYAASIVALCLSMAATVFAQGTQSPDGTCGGTTGYTCTGTAFGNCCSIHGYCGSTTAHCGGGCQASFGTCTGTNESPNGSCGTAFNSYLCTPRFGNCCSGSGYCGNSTAYCGAGCQRSYSSSGACLTTGIPSTDGTCGGTNGYTCTGGPFNGQCCSQHGYCGSTTAHCSAAAGCCEEFMLLRE</sequence>
<dbReference type="PANTHER" id="PTHR46471:SF2">
    <property type="entry name" value="CHITIN DEACETYLASE-RELATED"/>
    <property type="match status" value="1"/>
</dbReference>
<evidence type="ECO:0000259" key="10">
    <source>
        <dbReference type="PROSITE" id="PS50941"/>
    </source>
</evidence>
<evidence type="ECO:0000256" key="6">
    <source>
        <dbReference type="ARBA" id="ARBA00023277"/>
    </source>
</evidence>
<evidence type="ECO:0000313" key="12">
    <source>
        <dbReference type="Proteomes" id="UP000246991"/>
    </source>
</evidence>
<dbReference type="GO" id="GO:0046872">
    <property type="term" value="F:metal ion binding"/>
    <property type="evidence" value="ECO:0007669"/>
    <property type="project" value="UniProtKB-KW"/>
</dbReference>
<dbReference type="STRING" id="42249.A0A317SU87"/>
<keyword evidence="12" id="KW-1185">Reference proteome</keyword>
<evidence type="ECO:0000313" key="11">
    <source>
        <dbReference type="EMBL" id="PWW76966.1"/>
    </source>
</evidence>
<evidence type="ECO:0000256" key="8">
    <source>
        <dbReference type="PROSITE-ProRule" id="PRU00261"/>
    </source>
</evidence>
<feature type="disulfide bond" evidence="8">
    <location>
        <begin position="98"/>
        <end position="112"/>
    </location>
</feature>
<evidence type="ECO:0000256" key="5">
    <source>
        <dbReference type="ARBA" id="ARBA00022801"/>
    </source>
</evidence>
<dbReference type="PANTHER" id="PTHR46471">
    <property type="entry name" value="CHITIN DEACETYLASE"/>
    <property type="match status" value="1"/>
</dbReference>
<keyword evidence="4 9" id="KW-0732">Signal</keyword>
<dbReference type="SMART" id="SM00270">
    <property type="entry name" value="ChtBD1"/>
    <property type="match status" value="3"/>
</dbReference>
<feature type="domain" description="Chitin-binding type-1" evidence="10">
    <location>
        <begin position="135"/>
        <end position="175"/>
    </location>
</feature>
<feature type="disulfide bond" evidence="8">
    <location>
        <begin position="46"/>
        <end position="60"/>
    </location>
</feature>
<dbReference type="InterPro" id="IPR001002">
    <property type="entry name" value="Chitin-bd_1"/>
</dbReference>
<gene>
    <name evidence="11" type="ORF">C7212DRAFT_363332</name>
</gene>
<keyword evidence="2 8" id="KW-0147">Chitin-binding</keyword>
<keyword evidence="5" id="KW-0378">Hydrolase</keyword>
<proteinExistence type="predicted"/>
<evidence type="ECO:0000256" key="9">
    <source>
        <dbReference type="SAM" id="SignalP"/>
    </source>
</evidence>
<comment type="cofactor">
    <cofactor evidence="1">
        <name>Co(2+)</name>
        <dbReference type="ChEBI" id="CHEBI:48828"/>
    </cofactor>
</comment>
<evidence type="ECO:0000256" key="1">
    <source>
        <dbReference type="ARBA" id="ARBA00001941"/>
    </source>
</evidence>
<dbReference type="PROSITE" id="PS50941">
    <property type="entry name" value="CHIT_BIND_I_2"/>
    <property type="match status" value="3"/>
</dbReference>
<evidence type="ECO:0000256" key="3">
    <source>
        <dbReference type="ARBA" id="ARBA00022723"/>
    </source>
</evidence>
<keyword evidence="6" id="KW-0119">Carbohydrate metabolism</keyword>
<comment type="caution">
    <text evidence="11">The sequence shown here is derived from an EMBL/GenBank/DDBJ whole genome shotgun (WGS) entry which is preliminary data.</text>
</comment>
<dbReference type="EMBL" id="PYWC01000028">
    <property type="protein sequence ID" value="PWW76966.1"/>
    <property type="molecule type" value="Genomic_DNA"/>
</dbReference>
<protein>
    <submittedName>
        <fullName evidence="11">Carbohydrate-Binding Module Family 18 protein</fullName>
    </submittedName>
</protein>
<organism evidence="11 12">
    <name type="scientific">Tuber magnatum</name>
    <name type="common">white Piedmont truffle</name>
    <dbReference type="NCBI Taxonomy" id="42249"/>
    <lineage>
        <taxon>Eukaryota</taxon>
        <taxon>Fungi</taxon>
        <taxon>Dikarya</taxon>
        <taxon>Ascomycota</taxon>
        <taxon>Pezizomycotina</taxon>
        <taxon>Pezizomycetes</taxon>
        <taxon>Pezizales</taxon>
        <taxon>Tuberaceae</taxon>
        <taxon>Tuber</taxon>
    </lineage>
</organism>
<evidence type="ECO:0000256" key="4">
    <source>
        <dbReference type="ARBA" id="ARBA00022729"/>
    </source>
</evidence>
<dbReference type="AlphaFoldDB" id="A0A317SU87"/>
<feature type="disulfide bond" evidence="8">
    <location>
        <begin position="155"/>
        <end position="169"/>
    </location>
</feature>
<dbReference type="SUPFAM" id="SSF57016">
    <property type="entry name" value="Plant lectins/antimicrobial peptides"/>
    <property type="match status" value="2"/>
</dbReference>
<dbReference type="InterPro" id="IPR036861">
    <property type="entry name" value="Endochitinase-like_sf"/>
</dbReference>
<name>A0A317SU87_9PEZI</name>
<comment type="caution">
    <text evidence="8">Lacks conserved residue(s) required for the propagation of feature annotation.</text>
</comment>
<keyword evidence="8" id="KW-1015">Disulfide bond</keyword>
<evidence type="ECO:0000256" key="2">
    <source>
        <dbReference type="ARBA" id="ARBA00022669"/>
    </source>
</evidence>
<feature type="chain" id="PRO_5016375047" evidence="9">
    <location>
        <begin position="21"/>
        <end position="184"/>
    </location>
</feature>
<dbReference type="OrthoDB" id="1193027at2759"/>
<dbReference type="Gene3D" id="3.30.60.10">
    <property type="entry name" value="Endochitinase-like"/>
    <property type="match status" value="3"/>
</dbReference>
<keyword evidence="3" id="KW-0479">Metal-binding</keyword>
<dbReference type="GO" id="GO:0016787">
    <property type="term" value="F:hydrolase activity"/>
    <property type="evidence" value="ECO:0007669"/>
    <property type="project" value="UniProtKB-KW"/>
</dbReference>
<dbReference type="Pfam" id="PF00187">
    <property type="entry name" value="Chitin_bind_1"/>
    <property type="match status" value="1"/>
</dbReference>
<accession>A0A317SU87</accession>
<feature type="domain" description="Chitin-binding type-1" evidence="10">
    <location>
        <begin position="27"/>
        <end position="73"/>
    </location>
</feature>
<keyword evidence="7" id="KW-0170">Cobalt</keyword>
<dbReference type="Proteomes" id="UP000246991">
    <property type="component" value="Unassembled WGS sequence"/>
</dbReference>
<evidence type="ECO:0000256" key="7">
    <source>
        <dbReference type="ARBA" id="ARBA00023285"/>
    </source>
</evidence>
<feature type="domain" description="Chitin-binding type-1" evidence="10">
    <location>
        <begin position="79"/>
        <end position="128"/>
    </location>
</feature>
<dbReference type="GO" id="GO:0008061">
    <property type="term" value="F:chitin binding"/>
    <property type="evidence" value="ECO:0007669"/>
    <property type="project" value="UniProtKB-UniRule"/>
</dbReference>
<feature type="signal peptide" evidence="9">
    <location>
        <begin position="1"/>
        <end position="20"/>
    </location>
</feature>